<evidence type="ECO:0000256" key="4">
    <source>
        <dbReference type="ARBA" id="ARBA00023002"/>
    </source>
</evidence>
<evidence type="ECO:0000256" key="1">
    <source>
        <dbReference type="ARBA" id="ARBA00004682"/>
    </source>
</evidence>
<accession>A0A397SV69</accession>
<dbReference type="Gene3D" id="1.10.1870.10">
    <property type="entry name" value="Domain 3, Saccharopine reductase"/>
    <property type="match status" value="1"/>
</dbReference>
<dbReference type="SUPFAM" id="SSF51735">
    <property type="entry name" value="NAD(P)-binding Rossmann-fold domains"/>
    <property type="match status" value="1"/>
</dbReference>
<dbReference type="Pfam" id="PF16653">
    <property type="entry name" value="Sacchrp_dh_C"/>
    <property type="match status" value="1"/>
</dbReference>
<dbReference type="InterPro" id="IPR005097">
    <property type="entry name" value="Sacchrp_dh_NADP-bd"/>
</dbReference>
<proteinExistence type="inferred from homology"/>
<dbReference type="GO" id="GO:0033512">
    <property type="term" value="P:L-lysine catabolic process to acetyl-CoA via saccharopine"/>
    <property type="evidence" value="ECO:0007669"/>
    <property type="project" value="UniProtKB-UniPathway"/>
</dbReference>
<dbReference type="OrthoDB" id="10059875at2759"/>
<dbReference type="InterPro" id="IPR007698">
    <property type="entry name" value="AlaDH/PNT_NAD(H)-bd"/>
</dbReference>
<comment type="caution">
    <text evidence="10">The sequence shown here is derived from an EMBL/GenBank/DDBJ whole genome shotgun (WGS) entry which is preliminary data.</text>
</comment>
<dbReference type="FunFam" id="3.30.360.10:FF:000008">
    <property type="entry name" value="Alpha-aminoadipic semialdehyde synthase, mitochondrial"/>
    <property type="match status" value="1"/>
</dbReference>
<dbReference type="EMBL" id="QKYT01000193">
    <property type="protein sequence ID" value="RIA90080.1"/>
    <property type="molecule type" value="Genomic_DNA"/>
</dbReference>
<dbReference type="GO" id="GO:0004753">
    <property type="term" value="F:saccharopine dehydrogenase activity"/>
    <property type="evidence" value="ECO:0007669"/>
    <property type="project" value="TreeGrafter"/>
</dbReference>
<feature type="domain" description="Alanine dehydrogenase/pyridine nucleotide transhydrogenase NAD(H)-binding" evidence="8">
    <location>
        <begin position="210"/>
        <end position="398"/>
    </location>
</feature>
<evidence type="ECO:0000256" key="2">
    <source>
        <dbReference type="ARBA" id="ARBA00004720"/>
    </source>
</evidence>
<feature type="domain" description="Alanine dehydrogenase/pyridine nucleotide transhydrogenase N-terminal" evidence="9">
    <location>
        <begin position="32"/>
        <end position="163"/>
    </location>
</feature>
<gene>
    <name evidence="10" type="ORF">C1645_823874</name>
</gene>
<evidence type="ECO:0000256" key="5">
    <source>
        <dbReference type="ARBA" id="ARBA00023154"/>
    </source>
</evidence>
<comment type="similarity">
    <text evidence="7">In the C-terminal section; belongs to the saccharopine dehydrogenase family.</text>
</comment>
<dbReference type="FunFam" id="3.40.50.720:FF:000087">
    <property type="entry name" value="alpha-aminoadipic semialdehyde synthase, mitochondrial"/>
    <property type="match status" value="1"/>
</dbReference>
<name>A0A397SV69_9GLOM</name>
<organism evidence="10 11">
    <name type="scientific">Glomus cerebriforme</name>
    <dbReference type="NCBI Taxonomy" id="658196"/>
    <lineage>
        <taxon>Eukaryota</taxon>
        <taxon>Fungi</taxon>
        <taxon>Fungi incertae sedis</taxon>
        <taxon>Mucoromycota</taxon>
        <taxon>Glomeromycotina</taxon>
        <taxon>Glomeromycetes</taxon>
        <taxon>Glomerales</taxon>
        <taxon>Glomeraceae</taxon>
        <taxon>Glomus</taxon>
    </lineage>
</organism>
<evidence type="ECO:0000259" key="9">
    <source>
        <dbReference type="SMART" id="SM01003"/>
    </source>
</evidence>
<evidence type="ECO:0000256" key="3">
    <source>
        <dbReference type="ARBA" id="ARBA00022857"/>
    </source>
</evidence>
<dbReference type="CDD" id="cd12189">
    <property type="entry name" value="LKR_SDH_like"/>
    <property type="match status" value="1"/>
</dbReference>
<dbReference type="FunFam" id="3.40.50.720:FF:000072">
    <property type="entry name" value="Saccharopine dehydrogenase [NADP(+), L-glutamate-forming]"/>
    <property type="match status" value="1"/>
</dbReference>
<dbReference type="Pfam" id="PF03435">
    <property type="entry name" value="Sacchrp_dh_NADP"/>
    <property type="match status" value="1"/>
</dbReference>
<dbReference type="Proteomes" id="UP000265703">
    <property type="component" value="Unassembled WGS sequence"/>
</dbReference>
<evidence type="ECO:0000313" key="11">
    <source>
        <dbReference type="Proteomes" id="UP000265703"/>
    </source>
</evidence>
<keyword evidence="4" id="KW-0560">Oxidoreductase</keyword>
<dbReference type="InterPro" id="IPR051168">
    <property type="entry name" value="AASS"/>
</dbReference>
<dbReference type="UniPathway" id="UPA00868">
    <property type="reaction ID" value="UER00835"/>
</dbReference>
<reference evidence="10 11" key="1">
    <citation type="submission" date="2018-06" db="EMBL/GenBank/DDBJ databases">
        <title>Comparative genomics reveals the genomic features of Rhizophagus irregularis, R. cerebriforme, R. diaphanum and Gigaspora rosea, and their symbiotic lifestyle signature.</title>
        <authorList>
            <person name="Morin E."/>
            <person name="San Clemente H."/>
            <person name="Chen E.C.H."/>
            <person name="De La Providencia I."/>
            <person name="Hainaut M."/>
            <person name="Kuo A."/>
            <person name="Kohler A."/>
            <person name="Murat C."/>
            <person name="Tang N."/>
            <person name="Roy S."/>
            <person name="Loubradou J."/>
            <person name="Henrissat B."/>
            <person name="Grigoriev I.V."/>
            <person name="Corradi N."/>
            <person name="Roux C."/>
            <person name="Martin F.M."/>
        </authorList>
    </citation>
    <scope>NUCLEOTIDE SEQUENCE [LARGE SCALE GENOMIC DNA]</scope>
    <source>
        <strain evidence="10 11">DAOM 227022</strain>
    </source>
</reference>
<sequence length="952" mass="106752">MIRIPVSYLYHSNSRYARSLNQTTIRRLNTLALRREDKSRWERRVALTPDHVSKLIKETGVKVYVQPCNKRVFSNEKYEQAGAIIQEDISVADIIMGIKEVPAKNLIPNKTHIFFSHTHKGQEYNMTMLQDILDKKIRLIDYELMTNEEKKRLVLFGTHAGYAGMIDGLHGLGLRLLGLGYNTPFMHIAMSHSYKSLASAKSSIKSVSESIAAEGLPKDLGPMTFVFTGTGHVSNGAQEIFKHLPHEYIDAKDLKECALTSHNYNNKKIYGCQIKLHDYLVHKNLGKFVSKSDYYANPNEYECEFHTKIAPYTTMLIHGSYWDTRYPRLVTNKQLRAIQADPSNKNRLLAIADISCDINGPLEFLSHSTTIDDPFYYVDAVNNKEHKNDEGKGTQIMAVDILPTEIPIESSEHFSKSLYPFMNDLINGNIDQNPVLSRATIAKDGKLTDSHQNLYDLLPKNNTPISSLRSRKDKKKILLLGSGFVTKPFVDYFSKQDDISLIIASNMKNEAIALTHGNQDIQVVDLDVNKKEELSRLVQGADIVVSLLPAPLHPMVAEKCIAHKKNMVTASYISPAMKALDERAKQAGITILNEIGVDPGIDHLSAMKIIDEVKAEGGEITSFISWCGGLPAPETSNVPLGYKFSWSPRGALTAALNDARFWMNGKHQEIPGEALLKSHFPTVTIYPGFVFEGFANRDSLSYINTYGLAPLETKSAMFRGTLRYKGFSDLMYSFYKLGFLDTNNTEEAKYFTWSDFLDHKLFGSYDNEPTEASRISAIADKLNLSKNHQMVEKVVDALKWLALMPNSRTPLSSSLIPSTANTSTSLDTFCSLLQQKLRYNKGERDLIVLHHDFGIRLKNGEERTKTSTLTSYGSLDTYTAMAKLVGLPAAIATEMIVRGEIKDTGILAPTLPHIYNPILYNLESKGIKIIENTVDSKGMKGYLNWNGSGIWN</sequence>
<dbReference type="Pfam" id="PF05222">
    <property type="entry name" value="AlaDh_PNT_N"/>
    <property type="match status" value="1"/>
</dbReference>
<dbReference type="SMART" id="SM01002">
    <property type="entry name" value="AlaDh_PNT_C"/>
    <property type="match status" value="1"/>
</dbReference>
<dbReference type="InterPro" id="IPR036291">
    <property type="entry name" value="NAD(P)-bd_dom_sf"/>
</dbReference>
<dbReference type="GO" id="GO:0005737">
    <property type="term" value="C:cytoplasm"/>
    <property type="evidence" value="ECO:0007669"/>
    <property type="project" value="TreeGrafter"/>
</dbReference>
<dbReference type="GO" id="GO:0019878">
    <property type="term" value="P:lysine biosynthetic process via aminoadipic acid"/>
    <property type="evidence" value="ECO:0007669"/>
    <property type="project" value="TreeGrafter"/>
</dbReference>
<comment type="pathway">
    <text evidence="2">Amino-acid degradation; L-lysine degradation via saccharopine pathway; glutaryl-CoA from L-lysine: step 2/6.</text>
</comment>
<protein>
    <submittedName>
        <fullName evidence="10">Saccharopine dehydrogenase-domain-containing protein</fullName>
    </submittedName>
</protein>
<keyword evidence="11" id="KW-1185">Reference proteome</keyword>
<dbReference type="InterPro" id="IPR007886">
    <property type="entry name" value="AlaDH/PNT_N"/>
</dbReference>
<dbReference type="InterPro" id="IPR032095">
    <property type="entry name" value="Sacchrp_dh-like_C"/>
</dbReference>
<comment type="pathway">
    <text evidence="1">Amino-acid degradation; L-lysine degradation via saccharopine pathway; glutaryl-CoA from L-lysine: step 1/6.</text>
</comment>
<keyword evidence="3" id="KW-0521">NADP</keyword>
<dbReference type="SUPFAM" id="SSF55347">
    <property type="entry name" value="Glyceraldehyde-3-phosphate dehydrogenase-like, C-terminal domain"/>
    <property type="match status" value="1"/>
</dbReference>
<dbReference type="PANTHER" id="PTHR11133:SF22">
    <property type="entry name" value="ALPHA-AMINOADIPIC SEMIALDEHYDE SYNTHASE, MITOCHONDRIAL"/>
    <property type="match status" value="1"/>
</dbReference>
<evidence type="ECO:0000313" key="10">
    <source>
        <dbReference type="EMBL" id="RIA90080.1"/>
    </source>
</evidence>
<dbReference type="Gene3D" id="3.40.50.720">
    <property type="entry name" value="NAD(P)-binding Rossmann-like Domain"/>
    <property type="match status" value="3"/>
</dbReference>
<dbReference type="SMART" id="SM01003">
    <property type="entry name" value="AlaDh_PNT_N"/>
    <property type="match status" value="1"/>
</dbReference>
<evidence type="ECO:0000256" key="7">
    <source>
        <dbReference type="ARBA" id="ARBA00025744"/>
    </source>
</evidence>
<dbReference type="SUPFAM" id="SSF52283">
    <property type="entry name" value="Formate/glycerate dehydrogenase catalytic domain-like"/>
    <property type="match status" value="1"/>
</dbReference>
<keyword evidence="5" id="KW-0028">Amino-acid biosynthesis</keyword>
<dbReference type="STRING" id="658196.A0A397SV69"/>
<dbReference type="Gene3D" id="3.30.360.10">
    <property type="entry name" value="Dihydrodipicolinate Reductase, domain 2"/>
    <property type="match status" value="1"/>
</dbReference>
<keyword evidence="5" id="KW-0457">Lysine biosynthesis</keyword>
<dbReference type="PANTHER" id="PTHR11133">
    <property type="entry name" value="SACCHAROPINE DEHYDROGENASE"/>
    <property type="match status" value="1"/>
</dbReference>
<evidence type="ECO:0000259" key="8">
    <source>
        <dbReference type="SMART" id="SM01002"/>
    </source>
</evidence>
<dbReference type="AlphaFoldDB" id="A0A397SV69"/>
<evidence type="ECO:0000256" key="6">
    <source>
        <dbReference type="ARBA" id="ARBA00023268"/>
    </source>
</evidence>
<keyword evidence="6" id="KW-0511">Multifunctional enzyme</keyword>